<evidence type="ECO:0000313" key="2">
    <source>
        <dbReference type="Proteomes" id="UP000799777"/>
    </source>
</evidence>
<name>A0A9P4HDQ1_9PLEO</name>
<protein>
    <submittedName>
        <fullName evidence="1">Uncharacterized protein</fullName>
    </submittedName>
</protein>
<reference evidence="1" key="1">
    <citation type="journal article" date="2020" name="Stud. Mycol.">
        <title>101 Dothideomycetes genomes: a test case for predicting lifestyles and emergence of pathogens.</title>
        <authorList>
            <person name="Haridas S."/>
            <person name="Albert R."/>
            <person name="Binder M."/>
            <person name="Bloem J."/>
            <person name="Labutti K."/>
            <person name="Salamov A."/>
            <person name="Andreopoulos B."/>
            <person name="Baker S."/>
            <person name="Barry K."/>
            <person name="Bills G."/>
            <person name="Bluhm B."/>
            <person name="Cannon C."/>
            <person name="Castanera R."/>
            <person name="Culley D."/>
            <person name="Daum C."/>
            <person name="Ezra D."/>
            <person name="Gonzalez J."/>
            <person name="Henrissat B."/>
            <person name="Kuo A."/>
            <person name="Liang C."/>
            <person name="Lipzen A."/>
            <person name="Lutzoni F."/>
            <person name="Magnuson J."/>
            <person name="Mondo S."/>
            <person name="Nolan M."/>
            <person name="Ohm R."/>
            <person name="Pangilinan J."/>
            <person name="Park H.-J."/>
            <person name="Ramirez L."/>
            <person name="Alfaro M."/>
            <person name="Sun H."/>
            <person name="Tritt A."/>
            <person name="Yoshinaga Y."/>
            <person name="Zwiers L.-H."/>
            <person name="Turgeon B."/>
            <person name="Goodwin S."/>
            <person name="Spatafora J."/>
            <person name="Crous P."/>
            <person name="Grigoriev I."/>
        </authorList>
    </citation>
    <scope>NUCLEOTIDE SEQUENCE</scope>
    <source>
        <strain evidence="1">CBS 110217</strain>
    </source>
</reference>
<accession>A0A9P4HDQ1</accession>
<gene>
    <name evidence="1" type="ORF">EK21DRAFT_109324</name>
</gene>
<dbReference type="AlphaFoldDB" id="A0A9P4HDQ1"/>
<organism evidence="1 2">
    <name type="scientific">Setomelanomma holmii</name>
    <dbReference type="NCBI Taxonomy" id="210430"/>
    <lineage>
        <taxon>Eukaryota</taxon>
        <taxon>Fungi</taxon>
        <taxon>Dikarya</taxon>
        <taxon>Ascomycota</taxon>
        <taxon>Pezizomycotina</taxon>
        <taxon>Dothideomycetes</taxon>
        <taxon>Pleosporomycetidae</taxon>
        <taxon>Pleosporales</taxon>
        <taxon>Pleosporineae</taxon>
        <taxon>Phaeosphaeriaceae</taxon>
        <taxon>Setomelanomma</taxon>
    </lineage>
</organism>
<dbReference type="EMBL" id="ML978168">
    <property type="protein sequence ID" value="KAF2033191.1"/>
    <property type="molecule type" value="Genomic_DNA"/>
</dbReference>
<evidence type="ECO:0000313" key="1">
    <source>
        <dbReference type="EMBL" id="KAF2033191.1"/>
    </source>
</evidence>
<proteinExistence type="predicted"/>
<dbReference type="OrthoDB" id="5401170at2759"/>
<keyword evidence="2" id="KW-1185">Reference proteome</keyword>
<comment type="caution">
    <text evidence="1">The sequence shown here is derived from an EMBL/GenBank/DDBJ whole genome shotgun (WGS) entry which is preliminary data.</text>
</comment>
<dbReference type="Proteomes" id="UP000799777">
    <property type="component" value="Unassembled WGS sequence"/>
</dbReference>
<sequence length="200" mass="23637">MLAGSLGQVSRNNRGSHQERINEFKEDLAAPHTQDWEHLKKELERMREALRSCNEPAKYPNLDTFNNLHALDHFSKRKRGHTSWLIASREIIVQLGIHVAGIVGRYFVFILMTKVPGVSLDWTYMCGLTLEERIQIREDSKKSLINGWEYGIRPNDTALRNLIWDQDYIVDFEDYSDMKIKDSEAWWEERYYEDWEIDGD</sequence>